<gene>
    <name evidence="1" type="ORF">rosag_07280</name>
</gene>
<evidence type="ECO:0000313" key="1">
    <source>
        <dbReference type="EMBL" id="GLC24215.1"/>
    </source>
</evidence>
<protein>
    <recommendedName>
        <fullName evidence="3">Alpha/beta hydrolase</fullName>
    </recommendedName>
</protein>
<dbReference type="AlphaFoldDB" id="A0AA37Q053"/>
<keyword evidence="2" id="KW-1185">Reference proteome</keyword>
<dbReference type="Pfam" id="PF06821">
    <property type="entry name" value="Ser_hydrolase"/>
    <property type="match status" value="1"/>
</dbReference>
<evidence type="ECO:0000313" key="2">
    <source>
        <dbReference type="Proteomes" id="UP001161325"/>
    </source>
</evidence>
<sequence>MITTLILPGLYDSGPEHWQSHWERVDPSCHRVVQADWETPRCGDWVATLDAAIGAHATPHGGPVTLVAHSAACAMVAHWARDAAPAQRARVRGALLVAPSDPEGPRYPAGPTGFAPMPMRPLPFPSIVVASPDDEYVTPATARAYADAWGSRYVELPPCGHVNSASGLGMWPTGYALLEELRALPTRVHATA</sequence>
<dbReference type="RefSeq" id="WP_284348664.1">
    <property type="nucleotide sequence ID" value="NZ_BRXS01000001.1"/>
</dbReference>
<dbReference type="InterPro" id="IPR029058">
    <property type="entry name" value="AB_hydrolase_fold"/>
</dbReference>
<dbReference type="Proteomes" id="UP001161325">
    <property type="component" value="Unassembled WGS sequence"/>
</dbReference>
<dbReference type="InterPro" id="IPR010662">
    <property type="entry name" value="RBBP9/YdeN"/>
</dbReference>
<reference evidence="1" key="1">
    <citation type="submission" date="2022-08" db="EMBL/GenBank/DDBJ databases">
        <title>Draft genome sequencing of Roseisolibacter agri AW1220.</title>
        <authorList>
            <person name="Tobiishi Y."/>
            <person name="Tonouchi A."/>
        </authorList>
    </citation>
    <scope>NUCLEOTIDE SEQUENCE</scope>
    <source>
        <strain evidence="1">AW1220</strain>
    </source>
</reference>
<dbReference type="Gene3D" id="3.40.50.1820">
    <property type="entry name" value="alpha/beta hydrolase"/>
    <property type="match status" value="1"/>
</dbReference>
<dbReference type="EMBL" id="BRXS01000001">
    <property type="protein sequence ID" value="GLC24215.1"/>
    <property type="molecule type" value="Genomic_DNA"/>
</dbReference>
<accession>A0AA37Q053</accession>
<evidence type="ECO:0008006" key="3">
    <source>
        <dbReference type="Google" id="ProtNLM"/>
    </source>
</evidence>
<dbReference type="SUPFAM" id="SSF53474">
    <property type="entry name" value="alpha/beta-Hydrolases"/>
    <property type="match status" value="1"/>
</dbReference>
<organism evidence="1 2">
    <name type="scientific">Roseisolibacter agri</name>
    <dbReference type="NCBI Taxonomy" id="2014610"/>
    <lineage>
        <taxon>Bacteria</taxon>
        <taxon>Pseudomonadati</taxon>
        <taxon>Gemmatimonadota</taxon>
        <taxon>Gemmatimonadia</taxon>
        <taxon>Gemmatimonadales</taxon>
        <taxon>Gemmatimonadaceae</taxon>
        <taxon>Roseisolibacter</taxon>
    </lineage>
</organism>
<comment type="caution">
    <text evidence="1">The sequence shown here is derived from an EMBL/GenBank/DDBJ whole genome shotgun (WGS) entry which is preliminary data.</text>
</comment>
<name>A0AA37Q053_9BACT</name>
<dbReference type="GO" id="GO:0016787">
    <property type="term" value="F:hydrolase activity"/>
    <property type="evidence" value="ECO:0007669"/>
    <property type="project" value="InterPro"/>
</dbReference>
<proteinExistence type="predicted"/>